<dbReference type="EMBL" id="SOJN01000098">
    <property type="protein sequence ID" value="TET45047.1"/>
    <property type="molecule type" value="Genomic_DNA"/>
</dbReference>
<dbReference type="GO" id="GO:0032008">
    <property type="term" value="P:positive regulation of TOR signaling"/>
    <property type="evidence" value="ECO:0007669"/>
    <property type="project" value="InterPro"/>
</dbReference>
<dbReference type="GO" id="GO:0060090">
    <property type="term" value="F:molecular adaptor activity"/>
    <property type="evidence" value="ECO:0007669"/>
    <property type="project" value="InterPro"/>
</dbReference>
<dbReference type="InterPro" id="IPR019734">
    <property type="entry name" value="TPR_rpt"/>
</dbReference>
<sequence length="305" mass="33114">MEESSVDKIRKLSETLAKNPDSLVFASLAGLYLEQQMIGQAIKMCLSGLKYHPNYLNGHRVLAEAYLAKKMVHSAKGEYERILELNPNDEAVRTKLETLTREEEKAKPPAVALLEEPQLVDPALESPPEGKTEEMIETGLKLEGAQEEIFPAASTMAMDTIIRGMEAIRKEGEPSSPAAHPDELKIGGLSTIDQALGDLLQKPGVKATILMEPSGLLVGSASNVQIDIEERAAVVAGMFSSSQKTMASLNLGRVDRIVVERGGSRIYMTRAGEFILVVETETSMKLGLLIVSAKRASKTVQQVVT</sequence>
<dbReference type="AlphaFoldDB" id="A0A523UR85"/>
<dbReference type="Pfam" id="PF03259">
    <property type="entry name" value="Robl_LC7"/>
    <property type="match status" value="1"/>
</dbReference>
<dbReference type="Gene3D" id="1.25.40.10">
    <property type="entry name" value="Tetratricopeptide repeat domain"/>
    <property type="match status" value="1"/>
</dbReference>
<accession>A0A523UR85</accession>
<comment type="caution">
    <text evidence="2">The sequence shown here is derived from an EMBL/GenBank/DDBJ whole genome shotgun (WGS) entry which is preliminary data.</text>
</comment>
<evidence type="ECO:0000259" key="1">
    <source>
        <dbReference type="SMART" id="SM00960"/>
    </source>
</evidence>
<dbReference type="Proteomes" id="UP000315525">
    <property type="component" value="Unassembled WGS sequence"/>
</dbReference>
<dbReference type="SUPFAM" id="SSF48452">
    <property type="entry name" value="TPR-like"/>
    <property type="match status" value="1"/>
</dbReference>
<feature type="domain" description="Roadblock/LAMTOR2" evidence="1">
    <location>
        <begin position="192"/>
        <end position="280"/>
    </location>
</feature>
<dbReference type="SUPFAM" id="SSF103196">
    <property type="entry name" value="Roadblock/LC7 domain"/>
    <property type="match status" value="1"/>
</dbReference>
<evidence type="ECO:0000313" key="2">
    <source>
        <dbReference type="EMBL" id="TET45047.1"/>
    </source>
</evidence>
<dbReference type="PANTHER" id="PTHR13323">
    <property type="entry name" value="LATE ENDOSOMAL/LYSOSOMAL MP1 INTERACTING PROTEIN"/>
    <property type="match status" value="1"/>
</dbReference>
<evidence type="ECO:0000313" key="3">
    <source>
        <dbReference type="Proteomes" id="UP000315525"/>
    </source>
</evidence>
<reference evidence="2 3" key="1">
    <citation type="submission" date="2019-03" db="EMBL/GenBank/DDBJ databases">
        <title>Metabolic potential of uncultured bacteria and archaea associated with petroleum seepage in deep-sea sediments.</title>
        <authorList>
            <person name="Dong X."/>
            <person name="Hubert C."/>
        </authorList>
    </citation>
    <scope>NUCLEOTIDE SEQUENCE [LARGE SCALE GENOMIC DNA]</scope>
    <source>
        <strain evidence="2">E44_bin18</strain>
    </source>
</reference>
<protein>
    <recommendedName>
        <fullName evidence="1">Roadblock/LAMTOR2 domain-containing protein</fullName>
    </recommendedName>
</protein>
<dbReference type="SMART" id="SM00960">
    <property type="entry name" value="Robl_LC7"/>
    <property type="match status" value="1"/>
</dbReference>
<dbReference type="InterPro" id="IPR011990">
    <property type="entry name" value="TPR-like_helical_dom_sf"/>
</dbReference>
<gene>
    <name evidence="2" type="ORF">E3J62_08690</name>
</gene>
<dbReference type="GO" id="GO:0005085">
    <property type="term" value="F:guanyl-nucleotide exchange factor activity"/>
    <property type="evidence" value="ECO:0007669"/>
    <property type="project" value="InterPro"/>
</dbReference>
<proteinExistence type="predicted"/>
<dbReference type="InterPro" id="IPR004942">
    <property type="entry name" value="Roadblock/LAMTOR2_dom"/>
</dbReference>
<dbReference type="Gene3D" id="3.30.450.30">
    <property type="entry name" value="Dynein light chain 2a, cytoplasmic"/>
    <property type="match status" value="1"/>
</dbReference>
<name>A0A523UR85_UNCT6</name>
<dbReference type="SMART" id="SM00028">
    <property type="entry name" value="TPR"/>
    <property type="match status" value="2"/>
</dbReference>
<dbReference type="InterPro" id="IPR037587">
    <property type="entry name" value="LAMTOR2-like"/>
</dbReference>
<organism evidence="2 3">
    <name type="scientific">candidate division TA06 bacterium</name>
    <dbReference type="NCBI Taxonomy" id="2250710"/>
    <lineage>
        <taxon>Bacteria</taxon>
        <taxon>Bacteria division TA06</taxon>
    </lineage>
</organism>